<dbReference type="GO" id="GO:0005764">
    <property type="term" value="C:lysosome"/>
    <property type="evidence" value="ECO:0007669"/>
    <property type="project" value="TreeGrafter"/>
</dbReference>
<evidence type="ECO:0000256" key="1">
    <source>
        <dbReference type="SAM" id="SignalP"/>
    </source>
</evidence>
<dbReference type="PANTHER" id="PTHR10697">
    <property type="entry name" value="MAMMALIAN EPENDYMIN-RELATED PROTEIN 1"/>
    <property type="match status" value="1"/>
</dbReference>
<evidence type="ECO:0000313" key="3">
    <source>
        <dbReference type="Proteomes" id="UP000663882"/>
    </source>
</evidence>
<evidence type="ECO:0008006" key="4">
    <source>
        <dbReference type="Google" id="ProtNLM"/>
    </source>
</evidence>
<reference evidence="2" key="1">
    <citation type="submission" date="2021-02" db="EMBL/GenBank/DDBJ databases">
        <authorList>
            <person name="Nowell W R."/>
        </authorList>
    </citation>
    <scope>NUCLEOTIDE SEQUENCE</scope>
</reference>
<dbReference type="InterPro" id="IPR001299">
    <property type="entry name" value="Ependymin"/>
</dbReference>
<dbReference type="Pfam" id="PF00811">
    <property type="entry name" value="Ependymin"/>
    <property type="match status" value="1"/>
</dbReference>
<keyword evidence="1" id="KW-0732">Signal</keyword>
<name>A0A815EK56_9BILA</name>
<sequence>MKSYTVITSLVFGLTMVFHGLSIALVSGEPERCCAPKQFSSQVSTTTGMLLPSGDKYASYAYYNFSYDYDRAMIGMRGISITFPEKRKSNLWIIENMNEGLIYTIDQDIQVCNKSPMPMKPIHCIPDDATYIHSFTYGYNDKQIIGDTWLVEIDGLANYITFSRDGLCVPLTGNLFLSNPSGVNSLTTTDFVPRIDDPSVFDIPDICRRAVIV</sequence>
<dbReference type="AlphaFoldDB" id="A0A815EK56"/>
<feature type="chain" id="PRO_5032756297" description="Ependymin-related protein" evidence="1">
    <location>
        <begin position="29"/>
        <end position="213"/>
    </location>
</feature>
<dbReference type="GO" id="GO:0007160">
    <property type="term" value="P:cell-matrix adhesion"/>
    <property type="evidence" value="ECO:0007669"/>
    <property type="project" value="InterPro"/>
</dbReference>
<dbReference type="OrthoDB" id="6084362at2759"/>
<gene>
    <name evidence="2" type="ORF">RFH988_LOCUS30357</name>
</gene>
<dbReference type="EMBL" id="CAJNOO010003022">
    <property type="protein sequence ID" value="CAF1313045.1"/>
    <property type="molecule type" value="Genomic_DNA"/>
</dbReference>
<dbReference type="GO" id="GO:0005509">
    <property type="term" value="F:calcium ion binding"/>
    <property type="evidence" value="ECO:0007669"/>
    <property type="project" value="InterPro"/>
</dbReference>
<feature type="signal peptide" evidence="1">
    <location>
        <begin position="1"/>
        <end position="28"/>
    </location>
</feature>
<evidence type="ECO:0000313" key="2">
    <source>
        <dbReference type="EMBL" id="CAF1313045.1"/>
    </source>
</evidence>
<proteinExistence type="predicted"/>
<protein>
    <recommendedName>
        <fullName evidence="4">Ependymin-related protein</fullName>
    </recommendedName>
</protein>
<accession>A0A815EK56</accession>
<comment type="caution">
    <text evidence="2">The sequence shown here is derived from an EMBL/GenBank/DDBJ whole genome shotgun (WGS) entry which is preliminary data.</text>
</comment>
<organism evidence="2 3">
    <name type="scientific">Rotaria sordida</name>
    <dbReference type="NCBI Taxonomy" id="392033"/>
    <lineage>
        <taxon>Eukaryota</taxon>
        <taxon>Metazoa</taxon>
        <taxon>Spiralia</taxon>
        <taxon>Gnathifera</taxon>
        <taxon>Rotifera</taxon>
        <taxon>Eurotatoria</taxon>
        <taxon>Bdelloidea</taxon>
        <taxon>Philodinida</taxon>
        <taxon>Philodinidae</taxon>
        <taxon>Rotaria</taxon>
    </lineage>
</organism>
<dbReference type="Proteomes" id="UP000663882">
    <property type="component" value="Unassembled WGS sequence"/>
</dbReference>
<dbReference type="PANTHER" id="PTHR10697:SF1">
    <property type="entry name" value="MAMMALIAN EPENDYMIN-RELATED PROTEIN 1"/>
    <property type="match status" value="1"/>
</dbReference>
<dbReference type="GO" id="GO:0005576">
    <property type="term" value="C:extracellular region"/>
    <property type="evidence" value="ECO:0007669"/>
    <property type="project" value="InterPro"/>
</dbReference>